<evidence type="ECO:0008006" key="3">
    <source>
        <dbReference type="Google" id="ProtNLM"/>
    </source>
</evidence>
<dbReference type="Gene3D" id="1.10.418.10">
    <property type="entry name" value="Calponin-like domain"/>
    <property type="match status" value="1"/>
</dbReference>
<sequence length="138" mass="15460">MIPTCIRAPRSIQGSTDDVTRQTRSIVQIYTDWANHYLERARSRRRAGASGGGLARDCADGLLLADVLEGVTGLKVPRAHRKPRNPQQMAAKNLLAFKLLRLSSPFNRNPSTPLDTEWLCQYRLLPHWLAVLNARLGC</sequence>
<protein>
    <recommendedName>
        <fullName evidence="3">Calponin-homology (CH) domain-containing protein</fullName>
    </recommendedName>
</protein>
<dbReference type="OrthoDB" id="2161974at2759"/>
<proteinExistence type="predicted"/>
<name>A0A8S1A0E8_ARCPL</name>
<evidence type="ECO:0000313" key="1">
    <source>
        <dbReference type="EMBL" id="CAB3238567.1"/>
    </source>
</evidence>
<dbReference type="Proteomes" id="UP000494106">
    <property type="component" value="Unassembled WGS sequence"/>
</dbReference>
<dbReference type="SUPFAM" id="SSF47576">
    <property type="entry name" value="Calponin-homology domain, CH-domain"/>
    <property type="match status" value="1"/>
</dbReference>
<dbReference type="AlphaFoldDB" id="A0A8S1A0E8"/>
<reference evidence="1 2" key="1">
    <citation type="submission" date="2020-04" db="EMBL/GenBank/DDBJ databases">
        <authorList>
            <person name="Wallbank WR R."/>
            <person name="Pardo Diaz C."/>
            <person name="Kozak K."/>
            <person name="Martin S."/>
            <person name="Jiggins C."/>
            <person name="Moest M."/>
            <person name="Warren A I."/>
            <person name="Byers J.R.P. K."/>
            <person name="Montejo-Kovacevich G."/>
            <person name="Yen C E."/>
        </authorList>
    </citation>
    <scope>NUCLEOTIDE SEQUENCE [LARGE SCALE GENOMIC DNA]</scope>
</reference>
<organism evidence="1 2">
    <name type="scientific">Arctia plantaginis</name>
    <name type="common">Wood tiger moth</name>
    <name type="synonym">Phalaena plantaginis</name>
    <dbReference type="NCBI Taxonomy" id="874455"/>
    <lineage>
        <taxon>Eukaryota</taxon>
        <taxon>Metazoa</taxon>
        <taxon>Ecdysozoa</taxon>
        <taxon>Arthropoda</taxon>
        <taxon>Hexapoda</taxon>
        <taxon>Insecta</taxon>
        <taxon>Pterygota</taxon>
        <taxon>Neoptera</taxon>
        <taxon>Endopterygota</taxon>
        <taxon>Lepidoptera</taxon>
        <taxon>Glossata</taxon>
        <taxon>Ditrysia</taxon>
        <taxon>Noctuoidea</taxon>
        <taxon>Erebidae</taxon>
        <taxon>Arctiinae</taxon>
        <taxon>Arctia</taxon>
    </lineage>
</organism>
<comment type="caution">
    <text evidence="1">The sequence shown here is derived from an EMBL/GenBank/DDBJ whole genome shotgun (WGS) entry which is preliminary data.</text>
</comment>
<accession>A0A8S1A0E8</accession>
<gene>
    <name evidence="1" type="ORF">APLA_LOCUS7437</name>
</gene>
<dbReference type="InterPro" id="IPR036872">
    <property type="entry name" value="CH_dom_sf"/>
</dbReference>
<evidence type="ECO:0000313" key="2">
    <source>
        <dbReference type="Proteomes" id="UP000494106"/>
    </source>
</evidence>
<keyword evidence="2" id="KW-1185">Reference proteome</keyword>
<dbReference type="EMBL" id="CADEBC010000498">
    <property type="protein sequence ID" value="CAB3238567.1"/>
    <property type="molecule type" value="Genomic_DNA"/>
</dbReference>